<dbReference type="AlphaFoldDB" id="A0A5C4LBI8"/>
<reference evidence="1 2" key="1">
    <citation type="submission" date="2019-06" db="EMBL/GenBank/DDBJ databases">
        <title>Genome of Methylobacterium sp. 17Sr1-39.</title>
        <authorList>
            <person name="Seo T."/>
        </authorList>
    </citation>
    <scope>NUCLEOTIDE SEQUENCE [LARGE SCALE GENOMIC DNA]</scope>
    <source>
        <strain evidence="1 2">17Sr1-39</strain>
    </source>
</reference>
<proteinExistence type="predicted"/>
<sequence>MDEIRTDQPSLYDEDVVAWAEQQAAALRALGERPDLSNVLDWDNIIEEVEAAGASQVSAVESALRLALLHLIKHLSAPHLPPSHHRRAEVVAFQLTAQDGYRASMRRRIDLDKVWRGAVIQAEESLSAYHDAPVAGLPETSPFTLDELISRDFDIDRSLIQLAASLDSRLARRRR</sequence>
<organism evidence="1 2">
    <name type="scientific">Methylobacterium terricola</name>
    <dbReference type="NCBI Taxonomy" id="2583531"/>
    <lineage>
        <taxon>Bacteria</taxon>
        <taxon>Pseudomonadati</taxon>
        <taxon>Pseudomonadota</taxon>
        <taxon>Alphaproteobacteria</taxon>
        <taxon>Hyphomicrobiales</taxon>
        <taxon>Methylobacteriaceae</taxon>
        <taxon>Methylobacterium</taxon>
    </lineage>
</organism>
<gene>
    <name evidence="1" type="ORF">FF100_28115</name>
</gene>
<keyword evidence="2" id="KW-1185">Reference proteome</keyword>
<dbReference type="InterPro" id="IPR002636">
    <property type="entry name" value="DUF29"/>
</dbReference>
<dbReference type="Proteomes" id="UP000305267">
    <property type="component" value="Unassembled WGS sequence"/>
</dbReference>
<comment type="caution">
    <text evidence="1">The sequence shown here is derived from an EMBL/GenBank/DDBJ whole genome shotgun (WGS) entry which is preliminary data.</text>
</comment>
<evidence type="ECO:0000313" key="2">
    <source>
        <dbReference type="Proteomes" id="UP000305267"/>
    </source>
</evidence>
<dbReference type="RefSeq" id="WP_139039068.1">
    <property type="nucleotide sequence ID" value="NZ_VDDA01000020.1"/>
</dbReference>
<dbReference type="PANTHER" id="PTHR34235">
    <property type="entry name" value="SLR1203 PROTEIN-RELATED"/>
    <property type="match status" value="1"/>
</dbReference>
<dbReference type="Pfam" id="PF01724">
    <property type="entry name" value="DUF29"/>
    <property type="match status" value="1"/>
</dbReference>
<dbReference type="OrthoDB" id="425753at2"/>
<dbReference type="EMBL" id="VDDA01000020">
    <property type="protein sequence ID" value="TNC08923.1"/>
    <property type="molecule type" value="Genomic_DNA"/>
</dbReference>
<dbReference type="Gene3D" id="1.20.1220.20">
    <property type="entry name" value="Uncharcterised protein PF01724"/>
    <property type="match status" value="1"/>
</dbReference>
<name>A0A5C4LBI8_9HYPH</name>
<protein>
    <submittedName>
        <fullName evidence="1">DUF29 domain-containing protein</fullName>
    </submittedName>
</protein>
<accession>A0A5C4LBI8</accession>
<dbReference type="PANTHER" id="PTHR34235:SF3">
    <property type="entry name" value="SLR1203 PROTEIN"/>
    <property type="match status" value="1"/>
</dbReference>
<evidence type="ECO:0000313" key="1">
    <source>
        <dbReference type="EMBL" id="TNC08923.1"/>
    </source>
</evidence>